<organism evidence="5 6">
    <name type="scientific">Brevundimonas viscosa</name>
    <dbReference type="NCBI Taxonomy" id="871741"/>
    <lineage>
        <taxon>Bacteria</taxon>
        <taxon>Pseudomonadati</taxon>
        <taxon>Pseudomonadota</taxon>
        <taxon>Alphaproteobacteria</taxon>
        <taxon>Caulobacterales</taxon>
        <taxon>Caulobacteraceae</taxon>
        <taxon>Brevundimonas</taxon>
    </lineage>
</organism>
<dbReference type="InterPro" id="IPR022272">
    <property type="entry name" value="Lipocalin_CS"/>
</dbReference>
<dbReference type="PANTHER" id="PTHR10612:SF34">
    <property type="entry name" value="APOLIPOPROTEIN D"/>
    <property type="match status" value="1"/>
</dbReference>
<dbReference type="SUPFAM" id="SSF50814">
    <property type="entry name" value="Lipocalins"/>
    <property type="match status" value="1"/>
</dbReference>
<feature type="lipid moiety-binding region" description="N-palmitoyl cysteine" evidence="3">
    <location>
        <position position="22"/>
    </location>
</feature>
<dbReference type="InterPro" id="IPR047202">
    <property type="entry name" value="Lipocalin_Blc-like_dom"/>
</dbReference>
<dbReference type="GO" id="GO:0008289">
    <property type="term" value="F:lipid binding"/>
    <property type="evidence" value="ECO:0007669"/>
    <property type="project" value="UniProtKB-UniRule"/>
</dbReference>
<feature type="domain" description="Lipocalin/cytosolic fatty-acid binding" evidence="4">
    <location>
        <begin position="42"/>
        <end position="184"/>
    </location>
</feature>
<keyword evidence="2 3" id="KW-0449">Lipoprotein</keyword>
<dbReference type="Gene3D" id="2.40.128.20">
    <property type="match status" value="1"/>
</dbReference>
<dbReference type="Proteomes" id="UP000198788">
    <property type="component" value="Unassembled WGS sequence"/>
</dbReference>
<evidence type="ECO:0000313" key="6">
    <source>
        <dbReference type="Proteomes" id="UP000198788"/>
    </source>
</evidence>
<proteinExistence type="inferred from homology"/>
<evidence type="ECO:0000256" key="1">
    <source>
        <dbReference type="ARBA" id="ARBA00006889"/>
    </source>
</evidence>
<accession>A0A1I6NUS6</accession>
<dbReference type="PIRSF" id="PIRSF036893">
    <property type="entry name" value="Lipocalin_ApoD"/>
    <property type="match status" value="1"/>
</dbReference>
<dbReference type="InterPro" id="IPR000566">
    <property type="entry name" value="Lipocln_cytosolic_FA-bd_dom"/>
</dbReference>
<dbReference type="EMBL" id="FOZV01000001">
    <property type="protein sequence ID" value="SFS31766.1"/>
    <property type="molecule type" value="Genomic_DNA"/>
</dbReference>
<protein>
    <recommendedName>
        <fullName evidence="2">Outer membrane lipoprotein Blc</fullName>
    </recommendedName>
</protein>
<dbReference type="OrthoDB" id="594739at2"/>
<comment type="similarity">
    <text evidence="1 2">Belongs to the calycin superfamily. Lipocalin family.</text>
</comment>
<keyword evidence="2" id="KW-0732">Signal</keyword>
<comment type="subcellular location">
    <subcellularLocation>
        <location evidence="2">Cell outer membrane</location>
    </subcellularLocation>
</comment>
<feature type="signal peptide" evidence="2">
    <location>
        <begin position="1"/>
        <end position="20"/>
    </location>
</feature>
<dbReference type="InterPro" id="IPR002446">
    <property type="entry name" value="Lipocalin_bac"/>
</dbReference>
<reference evidence="6" key="1">
    <citation type="submission" date="2016-10" db="EMBL/GenBank/DDBJ databases">
        <authorList>
            <person name="Varghese N."/>
            <person name="Submissions S."/>
        </authorList>
    </citation>
    <scope>NUCLEOTIDE SEQUENCE [LARGE SCALE GENOMIC DNA]</scope>
    <source>
        <strain evidence="6">CGMCC 1.10683</strain>
    </source>
</reference>
<dbReference type="Pfam" id="PF08212">
    <property type="entry name" value="Lipocalin_2"/>
    <property type="match status" value="1"/>
</dbReference>
<keyword evidence="2" id="KW-0998">Cell outer membrane</keyword>
<dbReference type="AlphaFoldDB" id="A0A1I6NUS6"/>
<dbReference type="RefSeq" id="WP_092306499.1">
    <property type="nucleotide sequence ID" value="NZ_FOZV01000001.1"/>
</dbReference>
<name>A0A1I6NUS6_9CAUL</name>
<dbReference type="PROSITE" id="PS51257">
    <property type="entry name" value="PROKAR_LIPOPROTEIN"/>
    <property type="match status" value="1"/>
</dbReference>
<gene>
    <name evidence="5" type="ORF">SAMN05192570_0546</name>
</gene>
<sequence length="195" mass="20959">MSPSRLMPALLLAGAALAVAGCATLQRGPVGNAAVPQPARPVDLNRYAGLWYEIARYENGFERGCEGVTAEYTLRDDGLVGVRNACRQGSPGGELKVANGRARVIEGGDGAKLKVSFFGPFFLGDYWVLDRADDYSWSIVGEPSGRYLWLLSRSPTPAPTVRETIMNRARALGYDLALLRTVEQPPAGHVPPASQ</sequence>
<evidence type="ECO:0000259" key="4">
    <source>
        <dbReference type="Pfam" id="PF08212"/>
    </source>
</evidence>
<dbReference type="InterPro" id="IPR022271">
    <property type="entry name" value="Lipocalin_ApoD"/>
</dbReference>
<evidence type="ECO:0000313" key="5">
    <source>
        <dbReference type="EMBL" id="SFS31766.1"/>
    </source>
</evidence>
<dbReference type="GO" id="GO:0009279">
    <property type="term" value="C:cell outer membrane"/>
    <property type="evidence" value="ECO:0007669"/>
    <property type="project" value="UniProtKB-SubCell"/>
</dbReference>
<dbReference type="PANTHER" id="PTHR10612">
    <property type="entry name" value="APOLIPOPROTEIN D"/>
    <property type="match status" value="1"/>
</dbReference>
<feature type="chain" id="PRO_5013437798" description="Outer membrane lipoprotein Blc" evidence="2">
    <location>
        <begin position="21"/>
        <end position="195"/>
    </location>
</feature>
<keyword evidence="3" id="KW-0564">Palmitate</keyword>
<dbReference type="PRINTS" id="PR01171">
    <property type="entry name" value="BCTLIPOCALIN"/>
</dbReference>
<evidence type="ECO:0000256" key="3">
    <source>
        <dbReference type="PIRSR" id="PIRSR036893-52"/>
    </source>
</evidence>
<dbReference type="InterPro" id="IPR012674">
    <property type="entry name" value="Calycin"/>
</dbReference>
<feature type="lipid moiety-binding region" description="S-diacylglycerol cysteine" evidence="3">
    <location>
        <position position="22"/>
    </location>
</feature>
<dbReference type="PROSITE" id="PS00213">
    <property type="entry name" value="LIPOCALIN"/>
    <property type="match status" value="1"/>
</dbReference>
<dbReference type="STRING" id="871741.SAMN05192570_0546"/>
<keyword evidence="2" id="KW-0446">Lipid-binding</keyword>
<dbReference type="GO" id="GO:0006950">
    <property type="term" value="P:response to stress"/>
    <property type="evidence" value="ECO:0007669"/>
    <property type="project" value="UniProtKB-ARBA"/>
</dbReference>
<evidence type="ECO:0000256" key="2">
    <source>
        <dbReference type="PIRNR" id="PIRNR036893"/>
    </source>
</evidence>
<dbReference type="CDD" id="cd19438">
    <property type="entry name" value="lipocalin_Blc-like"/>
    <property type="match status" value="1"/>
</dbReference>
<keyword evidence="6" id="KW-1185">Reference proteome</keyword>
<comment type="subunit">
    <text evidence="2">Homodimer.</text>
</comment>
<keyword evidence="2" id="KW-0472">Membrane</keyword>
<comment type="function">
    <text evidence="2">Involved in the storage or transport of lipids necessary for membrane maintenance under stressful conditions. Displays a binding preference for lysophospholipids.</text>
</comment>